<keyword evidence="8" id="KW-1185">Reference proteome</keyword>
<dbReference type="PANTHER" id="PTHR21016:SF25">
    <property type="entry name" value="TM2 DOMAIN-CONTAINING PROTEIN DDB_G0277895-RELATED"/>
    <property type="match status" value="1"/>
</dbReference>
<reference evidence="7" key="1">
    <citation type="submission" date="2019-12" db="EMBL/GenBank/DDBJ databases">
        <title>High-Quality draft genome sequences of three cyanobacteria isolated from the limestone walls of the Old Cathedral of Coimbra.</title>
        <authorList>
            <person name="Tiago I."/>
            <person name="Soares F."/>
            <person name="Portugal A."/>
        </authorList>
    </citation>
    <scope>NUCLEOTIDE SEQUENCE</scope>
    <source>
        <strain evidence="7">A</strain>
    </source>
</reference>
<dbReference type="InterPro" id="IPR007829">
    <property type="entry name" value="TM2"/>
</dbReference>
<evidence type="ECO:0000313" key="7">
    <source>
        <dbReference type="EMBL" id="NDJ16558.1"/>
    </source>
</evidence>
<evidence type="ECO:0000313" key="8">
    <source>
        <dbReference type="Proteomes" id="UP000646053"/>
    </source>
</evidence>
<gene>
    <name evidence="7" type="ORF">GS601_04495</name>
</gene>
<evidence type="ECO:0000256" key="4">
    <source>
        <dbReference type="ARBA" id="ARBA00023136"/>
    </source>
</evidence>
<dbReference type="InterPro" id="IPR050932">
    <property type="entry name" value="TM2D1-3-like"/>
</dbReference>
<protein>
    <submittedName>
        <fullName evidence="7">NINE protein</fullName>
    </submittedName>
</protein>
<comment type="subcellular location">
    <subcellularLocation>
        <location evidence="1">Membrane</location>
        <topology evidence="1">Multi-pass membrane protein</topology>
    </subcellularLocation>
</comment>
<keyword evidence="4 5" id="KW-0472">Membrane</keyword>
<dbReference type="Proteomes" id="UP000646053">
    <property type="component" value="Unassembled WGS sequence"/>
</dbReference>
<keyword evidence="2 5" id="KW-0812">Transmembrane</keyword>
<evidence type="ECO:0000256" key="5">
    <source>
        <dbReference type="SAM" id="Phobius"/>
    </source>
</evidence>
<name>A0A8J7Z518_9CYAN</name>
<proteinExistence type="predicted"/>
<dbReference type="PANTHER" id="PTHR21016">
    <property type="entry name" value="BETA-AMYLOID BINDING PROTEIN-RELATED"/>
    <property type="match status" value="1"/>
</dbReference>
<evidence type="ECO:0000256" key="3">
    <source>
        <dbReference type="ARBA" id="ARBA00022989"/>
    </source>
</evidence>
<dbReference type="GO" id="GO:0016020">
    <property type="term" value="C:membrane"/>
    <property type="evidence" value="ECO:0007669"/>
    <property type="project" value="UniProtKB-SubCell"/>
</dbReference>
<evidence type="ECO:0000256" key="1">
    <source>
        <dbReference type="ARBA" id="ARBA00004141"/>
    </source>
</evidence>
<dbReference type="RefSeq" id="WP_162422074.1">
    <property type="nucleotide sequence ID" value="NZ_WVIE01000004.1"/>
</dbReference>
<sequence>MNKVGTTYVLWLGGLLGFAGLHRLYNGEVRTGLLWLFTWGLFGVGQLADLILIPKMVESHNARLSSGQGNAAQIQTIEISAPASSGRLGSNFAHQQVIIALLKAADARGGKLSVTQGVMATGIGFADIEALLSDMLKSGYVEVSNDPDTGVILYEFKELS</sequence>
<feature type="transmembrane region" description="Helical" evidence="5">
    <location>
        <begin position="32"/>
        <end position="53"/>
    </location>
</feature>
<feature type="domain" description="TM2" evidence="6">
    <location>
        <begin position="3"/>
        <end position="51"/>
    </location>
</feature>
<evidence type="ECO:0000256" key="2">
    <source>
        <dbReference type="ARBA" id="ARBA00022692"/>
    </source>
</evidence>
<keyword evidence="3 5" id="KW-1133">Transmembrane helix</keyword>
<organism evidence="7 8">
    <name type="scientific">Myxacorys almedinensis A</name>
    <dbReference type="NCBI Taxonomy" id="2690445"/>
    <lineage>
        <taxon>Bacteria</taxon>
        <taxon>Bacillati</taxon>
        <taxon>Cyanobacteriota</taxon>
        <taxon>Cyanophyceae</taxon>
        <taxon>Leptolyngbyales</taxon>
        <taxon>Leptolyngbyaceae</taxon>
        <taxon>Myxacorys</taxon>
        <taxon>Myxacorys almedinensis</taxon>
    </lineage>
</organism>
<dbReference type="EMBL" id="WVIE01000004">
    <property type="protein sequence ID" value="NDJ16558.1"/>
    <property type="molecule type" value="Genomic_DNA"/>
</dbReference>
<dbReference type="Pfam" id="PF05154">
    <property type="entry name" value="TM2"/>
    <property type="match status" value="1"/>
</dbReference>
<feature type="transmembrane region" description="Helical" evidence="5">
    <location>
        <begin position="7"/>
        <end position="26"/>
    </location>
</feature>
<accession>A0A8J7Z518</accession>
<dbReference type="AlphaFoldDB" id="A0A8J7Z518"/>
<comment type="caution">
    <text evidence="7">The sequence shown here is derived from an EMBL/GenBank/DDBJ whole genome shotgun (WGS) entry which is preliminary data.</text>
</comment>
<evidence type="ECO:0000259" key="6">
    <source>
        <dbReference type="Pfam" id="PF05154"/>
    </source>
</evidence>